<feature type="compositionally biased region" description="Pro residues" evidence="1">
    <location>
        <begin position="45"/>
        <end position="57"/>
    </location>
</feature>
<dbReference type="RefSeq" id="WP_200390597.1">
    <property type="nucleotide sequence ID" value="NZ_JAENIO010000006.1"/>
</dbReference>
<name>A0A934VGS1_9BACT</name>
<keyword evidence="3" id="KW-1185">Reference proteome</keyword>
<accession>A0A934VGS1</accession>
<evidence type="ECO:0000313" key="3">
    <source>
        <dbReference type="Proteomes" id="UP000604083"/>
    </source>
</evidence>
<comment type="caution">
    <text evidence="2">The sequence shown here is derived from an EMBL/GenBank/DDBJ whole genome shotgun (WGS) entry which is preliminary data.</text>
</comment>
<evidence type="ECO:0000313" key="2">
    <source>
        <dbReference type="EMBL" id="MBK1833163.1"/>
    </source>
</evidence>
<evidence type="ECO:0000256" key="1">
    <source>
        <dbReference type="SAM" id="MobiDB-lite"/>
    </source>
</evidence>
<dbReference type="AlphaFoldDB" id="A0A934VGS1"/>
<reference evidence="2" key="1">
    <citation type="submission" date="2021-01" db="EMBL/GenBank/DDBJ databases">
        <title>Modified the classification status of verrucomicrobia.</title>
        <authorList>
            <person name="Feng X."/>
        </authorList>
    </citation>
    <scope>NUCLEOTIDE SEQUENCE</scope>
    <source>
        <strain evidence="2">KCTC 12986</strain>
    </source>
</reference>
<dbReference type="Proteomes" id="UP000604083">
    <property type="component" value="Unassembled WGS sequence"/>
</dbReference>
<dbReference type="EMBL" id="JAENIO010000006">
    <property type="protein sequence ID" value="MBK1833163.1"/>
    <property type="molecule type" value="Genomic_DNA"/>
</dbReference>
<gene>
    <name evidence="2" type="ORF">JIN78_03740</name>
</gene>
<organism evidence="2 3">
    <name type="scientific">Roseibacillus ishigakijimensis</name>
    <dbReference type="NCBI Taxonomy" id="454146"/>
    <lineage>
        <taxon>Bacteria</taxon>
        <taxon>Pseudomonadati</taxon>
        <taxon>Verrucomicrobiota</taxon>
        <taxon>Verrucomicrobiia</taxon>
        <taxon>Verrucomicrobiales</taxon>
        <taxon>Verrucomicrobiaceae</taxon>
        <taxon>Roseibacillus</taxon>
    </lineage>
</organism>
<proteinExistence type="predicted"/>
<sequence length="343" mass="37561">MKFRLLGFFLLGLGTGVLFLKFRPTPAPSDPRLPNIPPAASTSLPPTPVVNEPPPPLSLGGSMGGSTIGGSSSTSPPTPALLPSAEQLAQVTDFTARVREGHLAADEIHRQFEELFPHMKPLGSPVQFNAEGMDAFQAVCERDISLALELLKTHLIYEENLEDHTQKSRHVIRVGPTFYQKAAENSPELFLAAIKATTQNQNRESVAVDYPPSFDFASVHRELKAFYQQSENSPTLLQKGPQPADLYEDWAQRDPEAVLALLQQAQEQDEDPARYRGWDLAAYYRGVSKEEKEAAAGGRILGHLWREQTLSRESIAAVLAESLTPELLTGFAETSGLLAPTKP</sequence>
<protein>
    <submittedName>
        <fullName evidence="2">Uncharacterized protein</fullName>
    </submittedName>
</protein>
<feature type="region of interest" description="Disordered" evidence="1">
    <location>
        <begin position="29"/>
        <end position="81"/>
    </location>
</feature>